<comment type="caution">
    <text evidence="2">The sequence shown here is derived from an EMBL/GenBank/DDBJ whole genome shotgun (WGS) entry which is preliminary data.</text>
</comment>
<feature type="compositionally biased region" description="Low complexity" evidence="1">
    <location>
        <begin position="46"/>
        <end position="56"/>
    </location>
</feature>
<evidence type="ECO:0000313" key="2">
    <source>
        <dbReference type="EMBL" id="TSK38433.1"/>
    </source>
</evidence>
<feature type="compositionally biased region" description="Basic and acidic residues" evidence="1">
    <location>
        <begin position="1"/>
        <end position="23"/>
    </location>
</feature>
<keyword evidence="3" id="KW-1185">Reference proteome</keyword>
<sequence length="82" mass="9621">MRREEGRGDGKEKRREEEKEREGGTAGMKTLSQQQQQQQTRPYKLISKQISIQKQIMTPSHPQSDETRNQECRHQAEEDVVP</sequence>
<name>A0A556TQS0_BAGYA</name>
<evidence type="ECO:0000256" key="1">
    <source>
        <dbReference type="SAM" id="MobiDB-lite"/>
    </source>
</evidence>
<feature type="region of interest" description="Disordered" evidence="1">
    <location>
        <begin position="1"/>
        <end position="82"/>
    </location>
</feature>
<dbReference type="EMBL" id="VCAZ01000011">
    <property type="protein sequence ID" value="TSK38433.1"/>
    <property type="molecule type" value="Genomic_DNA"/>
</dbReference>
<organism evidence="2 3">
    <name type="scientific">Bagarius yarrelli</name>
    <name type="common">Goonch</name>
    <name type="synonym">Bagrus yarrelli</name>
    <dbReference type="NCBI Taxonomy" id="175774"/>
    <lineage>
        <taxon>Eukaryota</taxon>
        <taxon>Metazoa</taxon>
        <taxon>Chordata</taxon>
        <taxon>Craniata</taxon>
        <taxon>Vertebrata</taxon>
        <taxon>Euteleostomi</taxon>
        <taxon>Actinopterygii</taxon>
        <taxon>Neopterygii</taxon>
        <taxon>Teleostei</taxon>
        <taxon>Ostariophysi</taxon>
        <taxon>Siluriformes</taxon>
        <taxon>Sisoridae</taxon>
        <taxon>Sisorinae</taxon>
        <taxon>Bagarius</taxon>
    </lineage>
</organism>
<reference evidence="2 3" key="1">
    <citation type="journal article" date="2019" name="Genome Biol. Evol.">
        <title>Whole-Genome Sequencing of the Giant Devil Catfish, Bagarius yarrelli.</title>
        <authorList>
            <person name="Jiang W."/>
            <person name="Lv Y."/>
            <person name="Cheng L."/>
            <person name="Yang K."/>
            <person name="Chao B."/>
            <person name="Wang X."/>
            <person name="Li Y."/>
            <person name="Pan X."/>
            <person name="You X."/>
            <person name="Zhang Y."/>
            <person name="Yang J."/>
            <person name="Li J."/>
            <person name="Zhang X."/>
            <person name="Liu S."/>
            <person name="Sun C."/>
            <person name="Yang J."/>
            <person name="Shi Q."/>
        </authorList>
    </citation>
    <scope>NUCLEOTIDE SEQUENCE [LARGE SCALE GENOMIC DNA]</scope>
    <source>
        <strain evidence="2">JWS20170419001</strain>
        <tissue evidence="2">Muscle</tissue>
    </source>
</reference>
<proteinExistence type="predicted"/>
<protein>
    <submittedName>
        <fullName evidence="2">Uncharacterized protein</fullName>
    </submittedName>
</protein>
<dbReference type="AlphaFoldDB" id="A0A556TQS0"/>
<accession>A0A556TQS0</accession>
<gene>
    <name evidence="2" type="ORF">Baya_2849</name>
</gene>
<dbReference type="Proteomes" id="UP000319801">
    <property type="component" value="Unassembled WGS sequence"/>
</dbReference>
<evidence type="ECO:0000313" key="3">
    <source>
        <dbReference type="Proteomes" id="UP000319801"/>
    </source>
</evidence>
<feature type="compositionally biased region" description="Basic and acidic residues" evidence="1">
    <location>
        <begin position="63"/>
        <end position="82"/>
    </location>
</feature>